<feature type="transmembrane region" description="Helical" evidence="1">
    <location>
        <begin position="432"/>
        <end position="458"/>
    </location>
</feature>
<feature type="transmembrane region" description="Helical" evidence="1">
    <location>
        <begin position="533"/>
        <end position="559"/>
    </location>
</feature>
<dbReference type="RefSeq" id="WP_217794224.1">
    <property type="nucleotide sequence ID" value="NZ_JAHSPG010000016.1"/>
</dbReference>
<keyword evidence="1" id="KW-1133">Transmembrane helix</keyword>
<dbReference type="Proteomes" id="UP000812270">
    <property type="component" value="Unassembled WGS sequence"/>
</dbReference>
<comment type="caution">
    <text evidence="2">The sequence shown here is derived from an EMBL/GenBank/DDBJ whole genome shotgun (WGS) entry which is preliminary data.</text>
</comment>
<proteinExistence type="predicted"/>
<feature type="transmembrane region" description="Helical" evidence="1">
    <location>
        <begin position="862"/>
        <end position="884"/>
    </location>
</feature>
<organism evidence="2 3">
    <name type="scientific">Pinibacter aurantiacus</name>
    <dbReference type="NCBI Taxonomy" id="2851599"/>
    <lineage>
        <taxon>Bacteria</taxon>
        <taxon>Pseudomonadati</taxon>
        <taxon>Bacteroidota</taxon>
        <taxon>Chitinophagia</taxon>
        <taxon>Chitinophagales</taxon>
        <taxon>Chitinophagaceae</taxon>
        <taxon>Pinibacter</taxon>
    </lineage>
</organism>
<feature type="transmembrane region" description="Helical" evidence="1">
    <location>
        <begin position="994"/>
        <end position="1020"/>
    </location>
</feature>
<feature type="transmembrane region" description="Helical" evidence="1">
    <location>
        <begin position="387"/>
        <end position="411"/>
    </location>
</feature>
<protein>
    <submittedName>
        <fullName evidence="2">Efflux RND transporter permease subunit</fullName>
    </submittedName>
</protein>
<dbReference type="GO" id="GO:0042910">
    <property type="term" value="F:xenobiotic transmembrane transporter activity"/>
    <property type="evidence" value="ECO:0007669"/>
    <property type="project" value="TreeGrafter"/>
</dbReference>
<feature type="transmembrane region" description="Helical" evidence="1">
    <location>
        <begin position="891"/>
        <end position="911"/>
    </location>
</feature>
<dbReference type="InterPro" id="IPR001036">
    <property type="entry name" value="Acrflvin-R"/>
</dbReference>
<evidence type="ECO:0000256" key="1">
    <source>
        <dbReference type="SAM" id="Phobius"/>
    </source>
</evidence>
<name>A0A9E2SF42_9BACT</name>
<feature type="transmembrane region" description="Helical" evidence="1">
    <location>
        <begin position="361"/>
        <end position="381"/>
    </location>
</feature>
<accession>A0A9E2SF42</accession>
<sequence>MKKLTELAIKRPLLIIVAFVALILFGLISFKQLNYNLLPKFDANVVTVITTYRGASAEEIENAVTRNIEDAVSSMEGVDRITSSSREGVSTVTIQLKDGADVNYALNDAQRKVNQIIAALPTGIDQPILNKFSSDDIPVLRLATTAKMSPAALYDLVDKQIKPQIANIEGVGQVSLIGGNERQINVNVDKDKLEAYGLTITQVAQMVNAASLSSPAGTVETPKNQFSIKFDAKFTDPEDMRNMVIKQGSNGGKVYLKDVAEVVDAQTDATTINHFNGVPSLGVQVMKQSDANAVEVSELVRQRLDKLTTQYKNIDLKFDIASDQSTYTLASSDAVIHDLILAVFIVAVVMLLFLHSLRSSLFVLVALPASMIPVFIFMNVFGMSLNLMTLMGLSLVVGILVDDSIVILENVMRHMEMGKNKVKATVDGRSEIGFTAIAITLVDVVVFVPVALAGGIIGNILREFALVVVSSTLMSLLVCFTLTPLLAARYGKIVHLNPKSWWGKMNIWFEDRITNLRDGYTSILTWALKHKRWILGGTFVIFIASFMLLTKGFIGFSFVSKSDRGELNMKLEMAPQTAVYQNNQIVQRAEKMLFAQPEVVSVFSNVGFSSTAGFTATNGGNSNVSELTVVLVDKEKRKVSDDEFGIRMKNMIGQIPGVKVTVSPVSITGNTQVDVQVAVKGANRGDMRKTAALIKDVVAKTPGTQYVKYSVDDPKPEVDIKLDREKIAAYGLNASDVGTAIANAFSGNDNAKFKSNGNEYDIMVKNDKFDKTNIDDVRRLQFTNSQGKQFQLSQFAEITETMGETVMERMDRLPSVTINASVVGRSPGTVGNEIKAQVDKMQLPTGVTWQFIGNLENQSRSFGSLLGALGLGILLVYLIMVALYENAIYPLVVLFALPLAMIGAFLALALTMQDMSIFTMVGIIMLMGLVAKNGILLVDFTNHRKAEGASLVEALIDAGRERFRPILMTTIAMIVGMLPIALAAGAGAEVKNGMAWVIIGGLTSSLLLTLVVVPCVYYIVDKLLHRITRRKRVRFFKKSRIALQVKHAWVE</sequence>
<feature type="transmembrane region" description="Helical" evidence="1">
    <location>
        <begin position="334"/>
        <end position="354"/>
    </location>
</feature>
<evidence type="ECO:0000313" key="3">
    <source>
        <dbReference type="Proteomes" id="UP000812270"/>
    </source>
</evidence>
<keyword evidence="1" id="KW-0472">Membrane</keyword>
<feature type="transmembrane region" description="Helical" evidence="1">
    <location>
        <begin position="966"/>
        <end position="988"/>
    </location>
</feature>
<dbReference type="Pfam" id="PF00873">
    <property type="entry name" value="ACR_tran"/>
    <property type="match status" value="1"/>
</dbReference>
<dbReference type="EMBL" id="JAHSPG010000016">
    <property type="protein sequence ID" value="MBV4359969.1"/>
    <property type="molecule type" value="Genomic_DNA"/>
</dbReference>
<keyword evidence="3" id="KW-1185">Reference proteome</keyword>
<dbReference type="PANTHER" id="PTHR32063:SF0">
    <property type="entry name" value="SWARMING MOTILITY PROTEIN SWRC"/>
    <property type="match status" value="1"/>
</dbReference>
<dbReference type="AlphaFoldDB" id="A0A9E2SF42"/>
<feature type="transmembrane region" description="Helical" evidence="1">
    <location>
        <begin position="917"/>
        <end position="938"/>
    </location>
</feature>
<feature type="transmembrane region" description="Helical" evidence="1">
    <location>
        <begin position="464"/>
        <end position="487"/>
    </location>
</feature>
<feature type="transmembrane region" description="Helical" evidence="1">
    <location>
        <begin position="12"/>
        <end position="30"/>
    </location>
</feature>
<reference evidence="2" key="1">
    <citation type="submission" date="2021-06" db="EMBL/GenBank/DDBJ databases">
        <authorList>
            <person name="Huq M.A."/>
        </authorList>
    </citation>
    <scope>NUCLEOTIDE SEQUENCE</scope>
    <source>
        <strain evidence="2">MAH-26</strain>
    </source>
</reference>
<gene>
    <name evidence="2" type="ORF">KTO63_22580</name>
</gene>
<dbReference type="GO" id="GO:0005886">
    <property type="term" value="C:plasma membrane"/>
    <property type="evidence" value="ECO:0007669"/>
    <property type="project" value="TreeGrafter"/>
</dbReference>
<dbReference type="PANTHER" id="PTHR32063">
    <property type="match status" value="1"/>
</dbReference>
<keyword evidence="1" id="KW-0812">Transmembrane</keyword>
<evidence type="ECO:0000313" key="2">
    <source>
        <dbReference type="EMBL" id="MBV4359969.1"/>
    </source>
</evidence>